<dbReference type="EMBL" id="JAEFBJ010000006">
    <property type="protein sequence ID" value="KAG7598364.1"/>
    <property type="molecule type" value="Genomic_DNA"/>
</dbReference>
<feature type="transmembrane region" description="Helical" evidence="1">
    <location>
        <begin position="29"/>
        <end position="49"/>
    </location>
</feature>
<keyword evidence="1" id="KW-0812">Transmembrane</keyword>
<reference evidence="2 3" key="1">
    <citation type="submission" date="2020-12" db="EMBL/GenBank/DDBJ databases">
        <title>Concerted genomic and epigenomic changes stabilize Arabidopsis allopolyploids.</title>
        <authorList>
            <person name="Chen Z."/>
        </authorList>
    </citation>
    <scope>NUCLEOTIDE SEQUENCE [LARGE SCALE GENOMIC DNA]</scope>
    <source>
        <strain evidence="2">As9502</strain>
        <tissue evidence="2">Leaf</tissue>
    </source>
</reference>
<name>A0A8T2CNA7_ARASU</name>
<organism evidence="2 3">
    <name type="scientific">Arabidopsis suecica</name>
    <name type="common">Swedish thale-cress</name>
    <name type="synonym">Cardaminopsis suecica</name>
    <dbReference type="NCBI Taxonomy" id="45249"/>
    <lineage>
        <taxon>Eukaryota</taxon>
        <taxon>Viridiplantae</taxon>
        <taxon>Streptophyta</taxon>
        <taxon>Embryophyta</taxon>
        <taxon>Tracheophyta</taxon>
        <taxon>Spermatophyta</taxon>
        <taxon>Magnoliopsida</taxon>
        <taxon>eudicotyledons</taxon>
        <taxon>Gunneridae</taxon>
        <taxon>Pentapetalae</taxon>
        <taxon>rosids</taxon>
        <taxon>malvids</taxon>
        <taxon>Brassicales</taxon>
        <taxon>Brassicaceae</taxon>
        <taxon>Camelineae</taxon>
        <taxon>Arabidopsis</taxon>
    </lineage>
</organism>
<sequence length="141" mass="16782">MHLSRQRKQHPFCYITKIKTRRRRTKTNHLIQSIYIMVCHLLFLILRPHTLGALSHPLTELRMLKLDELLSFFVNILCFCNLSRAHILALRPPHICILEALDRFFGFKYSSELLHRVPMMMIMVMMMRFVTRTGGISKYHS</sequence>
<evidence type="ECO:0000256" key="1">
    <source>
        <dbReference type="SAM" id="Phobius"/>
    </source>
</evidence>
<keyword evidence="1" id="KW-0472">Membrane</keyword>
<gene>
    <name evidence="2" type="ORF">ISN44_As06g026340</name>
</gene>
<keyword evidence="3" id="KW-1185">Reference proteome</keyword>
<proteinExistence type="predicted"/>
<evidence type="ECO:0000313" key="2">
    <source>
        <dbReference type="EMBL" id="KAG7598364.1"/>
    </source>
</evidence>
<evidence type="ECO:0000313" key="3">
    <source>
        <dbReference type="Proteomes" id="UP000694251"/>
    </source>
</evidence>
<keyword evidence="1" id="KW-1133">Transmembrane helix</keyword>
<dbReference type="Proteomes" id="UP000694251">
    <property type="component" value="Chromosome 6"/>
</dbReference>
<accession>A0A8T2CNA7</accession>
<dbReference type="AlphaFoldDB" id="A0A8T2CNA7"/>
<protein>
    <submittedName>
        <fullName evidence="2">Uncharacterized protein</fullName>
    </submittedName>
</protein>
<feature type="transmembrane region" description="Helical" evidence="1">
    <location>
        <begin position="113"/>
        <end position="131"/>
    </location>
</feature>
<comment type="caution">
    <text evidence="2">The sequence shown here is derived from an EMBL/GenBank/DDBJ whole genome shotgun (WGS) entry which is preliminary data.</text>
</comment>